<evidence type="ECO:0000259" key="3">
    <source>
        <dbReference type="PROSITE" id="PS50075"/>
    </source>
</evidence>
<dbReference type="SUPFAM" id="SSF53474">
    <property type="entry name" value="alpha/beta-Hydrolases"/>
    <property type="match status" value="1"/>
</dbReference>
<dbReference type="SUPFAM" id="SSF47336">
    <property type="entry name" value="ACP-like"/>
    <property type="match status" value="1"/>
</dbReference>
<dbReference type="EMBL" id="JAQQWN010000004">
    <property type="protein sequence ID" value="KAK8087646.1"/>
    <property type="molecule type" value="Genomic_DNA"/>
</dbReference>
<dbReference type="InterPro" id="IPR000873">
    <property type="entry name" value="AMP-dep_synth/lig_dom"/>
</dbReference>
<dbReference type="Pfam" id="PF00501">
    <property type="entry name" value="AMP-binding"/>
    <property type="match status" value="1"/>
</dbReference>
<dbReference type="InterPro" id="IPR001031">
    <property type="entry name" value="Thioesterase"/>
</dbReference>
<dbReference type="RefSeq" id="XP_066670540.1">
    <property type="nucleotide sequence ID" value="XM_066806922.1"/>
</dbReference>
<dbReference type="InterPro" id="IPR042099">
    <property type="entry name" value="ANL_N_sf"/>
</dbReference>
<sequence>MEMPFHVVGEDEPSLQGLLEARAATKQGNIICYPLGDTSTPIKVSYLDFYMRAIHLSRIVRHLPSFQDRHPILLYFHEHWENIVWFWAVMLANGVPVLSPSFSSVEEHRHQHIRGLSKLLEHPICITHQSLLHLFAAEESLLQLHTVESLSHEKPALDPSQSIPVMGSPPECLAFTGGQSLAMLMLTSGSTGNAKAVCITHRQVFAAISGKASVRPLNQGQPYLNWIDLNHVASLVEIHIQALWLGVDQIHVCAPDVVSSPTLFLDLLSQYKVSRTFAPNFFLGHLASALESRSYSDSNPAWDLSGLQLITSGGEANDVNTTVATSLLLQRYGAKPNVIAPGFGMTETCAGAIFNLSCPRYDVEQGHSIASLGKCMKGIDMRIIANSGLATPGEIGDLEVSGDVVFEGYYRNPVANADAFPSNDGWFRTGDQAYINSDGHLCLLGRKKDVININGVKIASSDIELAIEQTLGLRVKRFVVFPSRALHTEQITICYVPDAWPHGPKAMAEIEEMASQACIAGFSAIPLVFSLREASLPSLPTSALGKISRAKMSSLFEKSVFDEDVSSHKQVLDDYRRRTELCGSVFSPPTGIEAALIDDFAQTVGRSHEAMGPETRLFELGFTSMDLIRLKRRIDTRLGIKVPLIVLMKNPTARTLASALARDCYLGAGANDQPKSVAVLEYDPIVTLKDSGKKTPLWLVHPGVGEALVFVGLAQQLADDDRPVYALRARGFEGQAAFSCIDEVVTTYVQAIQQRQKEGPYALAGYSYGAMLAFEIAKKLDAIEKSKSKTVPAVRFLGSFNLPPHIKSRMKQLSWNKCLLHLTFFLGLTSEEYAEKTDNAEYSAADPTNALAEVVRASNPARMVELGLDDVALARWTDVAYGLQSMAVAYEPCGQVDAIDVFHAIPLKAAAASREEWVSDHLSKWRDFSKAEPRYHAVGGAHYTLIGPDHVVMFSKNLKMAMEARGV</sequence>
<dbReference type="GeneID" id="92039982"/>
<dbReference type="InterPro" id="IPR009081">
    <property type="entry name" value="PP-bd_ACP"/>
</dbReference>
<dbReference type="Gene3D" id="3.40.50.12780">
    <property type="entry name" value="N-terminal domain of ligase-like"/>
    <property type="match status" value="1"/>
</dbReference>
<keyword evidence="2" id="KW-0597">Phosphoprotein</keyword>
<dbReference type="Pfam" id="PF00975">
    <property type="entry name" value="Thioesterase"/>
    <property type="match status" value="1"/>
</dbReference>
<gene>
    <name evidence="4" type="ORF">PG997_002607</name>
</gene>
<dbReference type="PROSITE" id="PS00455">
    <property type="entry name" value="AMP_BINDING"/>
    <property type="match status" value="1"/>
</dbReference>
<keyword evidence="5" id="KW-1185">Reference proteome</keyword>
<dbReference type="Gene3D" id="3.40.50.1820">
    <property type="entry name" value="alpha/beta hydrolase"/>
    <property type="match status" value="1"/>
</dbReference>
<proteinExistence type="predicted"/>
<name>A0ABR1WWY0_9PEZI</name>
<dbReference type="PANTHER" id="PTHR24096">
    <property type="entry name" value="LONG-CHAIN-FATTY-ACID--COA LIGASE"/>
    <property type="match status" value="1"/>
</dbReference>
<keyword evidence="1" id="KW-0596">Phosphopantetheine</keyword>
<dbReference type="InterPro" id="IPR036736">
    <property type="entry name" value="ACP-like_sf"/>
</dbReference>
<dbReference type="PANTHER" id="PTHR24096:SF267">
    <property type="entry name" value="MALONATE--COA LIGASE ACSF3, MITOCHONDRIAL"/>
    <property type="match status" value="1"/>
</dbReference>
<feature type="domain" description="Carrier" evidence="3">
    <location>
        <begin position="587"/>
        <end position="664"/>
    </location>
</feature>
<evidence type="ECO:0000313" key="4">
    <source>
        <dbReference type="EMBL" id="KAK8087646.1"/>
    </source>
</evidence>
<dbReference type="SMART" id="SM00823">
    <property type="entry name" value="PKS_PP"/>
    <property type="match status" value="1"/>
</dbReference>
<dbReference type="Gene3D" id="3.30.300.30">
    <property type="match status" value="1"/>
</dbReference>
<dbReference type="Proteomes" id="UP001433268">
    <property type="component" value="Unassembled WGS sequence"/>
</dbReference>
<evidence type="ECO:0000313" key="5">
    <source>
        <dbReference type="Proteomes" id="UP001433268"/>
    </source>
</evidence>
<comment type="caution">
    <text evidence="4">The sequence shown here is derived from an EMBL/GenBank/DDBJ whole genome shotgun (WGS) entry which is preliminary data.</text>
</comment>
<organism evidence="4 5">
    <name type="scientific">Apiospora hydei</name>
    <dbReference type="NCBI Taxonomy" id="1337664"/>
    <lineage>
        <taxon>Eukaryota</taxon>
        <taxon>Fungi</taxon>
        <taxon>Dikarya</taxon>
        <taxon>Ascomycota</taxon>
        <taxon>Pezizomycotina</taxon>
        <taxon>Sordariomycetes</taxon>
        <taxon>Xylariomycetidae</taxon>
        <taxon>Amphisphaeriales</taxon>
        <taxon>Apiosporaceae</taxon>
        <taxon>Apiospora</taxon>
    </lineage>
</organism>
<accession>A0ABR1WWY0</accession>
<dbReference type="Pfam" id="PF00550">
    <property type="entry name" value="PP-binding"/>
    <property type="match status" value="1"/>
</dbReference>
<dbReference type="Gene3D" id="1.10.1200.10">
    <property type="entry name" value="ACP-like"/>
    <property type="match status" value="1"/>
</dbReference>
<dbReference type="PROSITE" id="PS50075">
    <property type="entry name" value="CARRIER"/>
    <property type="match status" value="1"/>
</dbReference>
<dbReference type="InterPro" id="IPR045851">
    <property type="entry name" value="AMP-bd_C_sf"/>
</dbReference>
<evidence type="ECO:0000256" key="1">
    <source>
        <dbReference type="ARBA" id="ARBA00022450"/>
    </source>
</evidence>
<dbReference type="InterPro" id="IPR020845">
    <property type="entry name" value="AMP-binding_CS"/>
</dbReference>
<dbReference type="SUPFAM" id="SSF56801">
    <property type="entry name" value="Acetyl-CoA synthetase-like"/>
    <property type="match status" value="1"/>
</dbReference>
<reference evidence="4 5" key="1">
    <citation type="submission" date="2023-01" db="EMBL/GenBank/DDBJ databases">
        <title>Analysis of 21 Apiospora genomes using comparative genomics revels a genus with tremendous synthesis potential of carbohydrate active enzymes and secondary metabolites.</title>
        <authorList>
            <person name="Sorensen T."/>
        </authorList>
    </citation>
    <scope>NUCLEOTIDE SEQUENCE [LARGE SCALE GENOMIC DNA]</scope>
    <source>
        <strain evidence="4 5">CBS 114990</strain>
    </source>
</reference>
<protein>
    <submittedName>
        <fullName evidence="4">Acetyl-CoA synthetase-like protein</fullName>
    </submittedName>
</protein>
<evidence type="ECO:0000256" key="2">
    <source>
        <dbReference type="ARBA" id="ARBA00022553"/>
    </source>
</evidence>
<dbReference type="InterPro" id="IPR020806">
    <property type="entry name" value="PKS_PP-bd"/>
</dbReference>
<dbReference type="InterPro" id="IPR029058">
    <property type="entry name" value="AB_hydrolase_fold"/>
</dbReference>